<reference evidence="2" key="1">
    <citation type="journal article" date="2020" name="Microorganisms">
        <title>Complete Genome of a Member of a New Bacterial Lineage in the Microgenomates Group Reveals an Unusual Nucleotide Composition Disparity Between Two Strands of DNA and Limited Metabolic Potential.</title>
        <authorList>
            <person name="Kadnikov V.V."/>
            <person name="Mardanov A.V."/>
            <person name="Beletsky A.V."/>
            <person name="Karnachuk O.V."/>
            <person name="Ravin N.V."/>
        </authorList>
    </citation>
    <scope>NUCLEOTIDE SEQUENCE [LARGE SCALE GENOMIC DNA]</scope>
</reference>
<name>A0A857N5P4_9BACT</name>
<dbReference type="InterPro" id="IPR029063">
    <property type="entry name" value="SAM-dependent_MTases_sf"/>
</dbReference>
<dbReference type="Gene3D" id="3.40.50.150">
    <property type="entry name" value="Vaccinia Virus protein VP39"/>
    <property type="match status" value="1"/>
</dbReference>
<evidence type="ECO:0000313" key="1">
    <source>
        <dbReference type="EMBL" id="QHO63575.1"/>
    </source>
</evidence>
<dbReference type="SUPFAM" id="SSF53335">
    <property type="entry name" value="S-adenosyl-L-methionine-dependent methyltransferases"/>
    <property type="match status" value="1"/>
</dbReference>
<gene>
    <name evidence="1" type="ORF">MICH65_0594</name>
</gene>
<evidence type="ECO:0008006" key="3">
    <source>
        <dbReference type="Google" id="ProtNLM"/>
    </source>
</evidence>
<dbReference type="Proteomes" id="UP000463983">
    <property type="component" value="Chromosome"/>
</dbReference>
<keyword evidence="2" id="KW-1185">Reference proteome</keyword>
<proteinExistence type="predicted"/>
<dbReference type="RefSeq" id="WP_161931951.1">
    <property type="nucleotide sequence ID" value="NZ_CP047901.1"/>
</dbReference>
<protein>
    <recommendedName>
        <fullName evidence="3">Class I SAM-dependent methyltransferase</fullName>
    </recommendedName>
</protein>
<sequence>MSKTSSTKLLTQLESVEGWLRDDEAILLNQLAAQATPVTIIVEIGSWKGKSTIALALSAKVPVYAIDPHTGSPEHHQKGKSVDTYKDFLNNIESHNLTKKVKPLRLTSKEAAKKINKPISLLFIDGDHSYQAVSQDFKDYYPKLQLGGTIAFHDTISWPGPRKLVTQQLYFGNHFKNIRLVGSITYAQKTLSLTIIDRLKNLSAYILRLLRNLIATIPMPRSIKTVLKDIFQRLQA</sequence>
<accession>A0A857N5P4</accession>
<dbReference type="AlphaFoldDB" id="A0A857N5P4"/>
<dbReference type="Pfam" id="PF13578">
    <property type="entry name" value="Methyltransf_24"/>
    <property type="match status" value="1"/>
</dbReference>
<organism evidence="1 2">
    <name type="scientific">Candidatus Chazhemtobacterium aquaticus</name>
    <dbReference type="NCBI Taxonomy" id="2715735"/>
    <lineage>
        <taxon>Bacteria</taxon>
        <taxon>Candidatus Chazhemtobacteraceae</taxon>
        <taxon>Candidatus Chazhemtobacterium</taxon>
    </lineage>
</organism>
<dbReference type="KEGG" id="caqa:MICH65_0594"/>
<evidence type="ECO:0000313" key="2">
    <source>
        <dbReference type="Proteomes" id="UP000463983"/>
    </source>
</evidence>
<dbReference type="EMBL" id="CP047901">
    <property type="protein sequence ID" value="QHO63575.1"/>
    <property type="molecule type" value="Genomic_DNA"/>
</dbReference>